<feature type="compositionally biased region" description="Basic and acidic residues" evidence="4">
    <location>
        <begin position="662"/>
        <end position="675"/>
    </location>
</feature>
<feature type="domain" description="SH3" evidence="5">
    <location>
        <begin position="510"/>
        <end position="571"/>
    </location>
</feature>
<name>A0ABD0X7F5_UMBPY</name>
<dbReference type="SUPFAM" id="SSF50044">
    <property type="entry name" value="SH3-domain"/>
    <property type="match status" value="2"/>
</dbReference>
<feature type="region of interest" description="Disordered" evidence="4">
    <location>
        <begin position="77"/>
        <end position="509"/>
    </location>
</feature>
<dbReference type="Proteomes" id="UP001557470">
    <property type="component" value="Unassembled WGS sequence"/>
</dbReference>
<evidence type="ECO:0000256" key="3">
    <source>
        <dbReference type="PROSITE-ProRule" id="PRU00192"/>
    </source>
</evidence>
<dbReference type="FunFam" id="2.30.30.40:FF:000133">
    <property type="entry name" value="FYN-binding protein-like isoform X2"/>
    <property type="match status" value="1"/>
</dbReference>
<evidence type="ECO:0000256" key="2">
    <source>
        <dbReference type="ARBA" id="ARBA00022553"/>
    </source>
</evidence>
<dbReference type="InterPro" id="IPR036028">
    <property type="entry name" value="SH3-like_dom_sf"/>
</dbReference>
<feature type="compositionally biased region" description="Polar residues" evidence="4">
    <location>
        <begin position="191"/>
        <end position="218"/>
    </location>
</feature>
<dbReference type="InterPro" id="IPR043443">
    <property type="entry name" value="FYB1/2-like"/>
</dbReference>
<feature type="compositionally biased region" description="Basic and acidic residues" evidence="4">
    <location>
        <begin position="384"/>
        <end position="393"/>
    </location>
</feature>
<feature type="compositionally biased region" description="Basic and acidic residues" evidence="4">
    <location>
        <begin position="446"/>
        <end position="500"/>
    </location>
</feature>
<keyword evidence="1 3" id="KW-0728">SH3 domain</keyword>
<feature type="compositionally biased region" description="Basic and acidic residues" evidence="4">
    <location>
        <begin position="314"/>
        <end position="327"/>
    </location>
</feature>
<feature type="compositionally biased region" description="Gly residues" evidence="4">
    <location>
        <begin position="41"/>
        <end position="51"/>
    </location>
</feature>
<feature type="compositionally biased region" description="Acidic residues" evidence="4">
    <location>
        <begin position="395"/>
        <end position="409"/>
    </location>
</feature>
<evidence type="ECO:0000256" key="4">
    <source>
        <dbReference type="SAM" id="MobiDB-lite"/>
    </source>
</evidence>
<dbReference type="AlphaFoldDB" id="A0ABD0X7F5"/>
<dbReference type="InterPro" id="IPR001452">
    <property type="entry name" value="SH3_domain"/>
</dbReference>
<dbReference type="PANTHER" id="PTHR16830:SF12">
    <property type="entry name" value="PDZ DOMAIN-CONTAINING PROTEIN"/>
    <property type="match status" value="1"/>
</dbReference>
<feature type="compositionally biased region" description="Polar residues" evidence="4">
    <location>
        <begin position="54"/>
        <end position="63"/>
    </location>
</feature>
<keyword evidence="7" id="KW-1185">Reference proteome</keyword>
<dbReference type="PANTHER" id="PTHR16830">
    <property type="entry name" value="SH2 CONTAINING ADAPTOR PRAM-1 RELATED"/>
    <property type="match status" value="1"/>
</dbReference>
<proteinExistence type="predicted"/>
<comment type="caution">
    <text evidence="6">The sequence shown here is derived from an EMBL/GenBank/DDBJ whole genome shotgun (WGS) entry which is preliminary data.</text>
</comment>
<dbReference type="Pfam" id="PF14603">
    <property type="entry name" value="hSH3"/>
    <property type="match status" value="2"/>
</dbReference>
<dbReference type="Gene3D" id="2.30.30.40">
    <property type="entry name" value="SH3 Domains"/>
    <property type="match status" value="2"/>
</dbReference>
<evidence type="ECO:0000256" key="1">
    <source>
        <dbReference type="ARBA" id="ARBA00022443"/>
    </source>
</evidence>
<feature type="compositionally biased region" description="Polar residues" evidence="4">
    <location>
        <begin position="114"/>
        <end position="131"/>
    </location>
</feature>
<feature type="domain" description="SH3" evidence="5">
    <location>
        <begin position="686"/>
        <end position="754"/>
    </location>
</feature>
<dbReference type="PROSITE" id="PS50002">
    <property type="entry name" value="SH3"/>
    <property type="match status" value="2"/>
</dbReference>
<evidence type="ECO:0000313" key="7">
    <source>
        <dbReference type="Proteomes" id="UP001557470"/>
    </source>
</evidence>
<reference evidence="6 7" key="1">
    <citation type="submission" date="2024-06" db="EMBL/GenBank/DDBJ databases">
        <authorList>
            <person name="Pan Q."/>
            <person name="Wen M."/>
            <person name="Jouanno E."/>
            <person name="Zahm M."/>
            <person name="Klopp C."/>
            <person name="Cabau C."/>
            <person name="Louis A."/>
            <person name="Berthelot C."/>
            <person name="Parey E."/>
            <person name="Roest Crollius H."/>
            <person name="Montfort J."/>
            <person name="Robinson-Rechavi M."/>
            <person name="Bouchez O."/>
            <person name="Lampietro C."/>
            <person name="Lopez Roques C."/>
            <person name="Donnadieu C."/>
            <person name="Postlethwait J."/>
            <person name="Bobe J."/>
            <person name="Verreycken H."/>
            <person name="Guiguen Y."/>
        </authorList>
    </citation>
    <scope>NUCLEOTIDE SEQUENCE [LARGE SCALE GENOMIC DNA]</scope>
    <source>
        <strain evidence="6">Up_M1</strain>
        <tissue evidence="6">Testis</tissue>
    </source>
</reference>
<gene>
    <name evidence="6" type="ORF">UPYG_G00181280</name>
</gene>
<keyword evidence="2" id="KW-0597">Phosphoprotein</keyword>
<feature type="region of interest" description="Disordered" evidence="4">
    <location>
        <begin position="646"/>
        <end position="675"/>
    </location>
</feature>
<organism evidence="6 7">
    <name type="scientific">Umbra pygmaea</name>
    <name type="common">Eastern mudminnow</name>
    <dbReference type="NCBI Taxonomy" id="75934"/>
    <lineage>
        <taxon>Eukaryota</taxon>
        <taxon>Metazoa</taxon>
        <taxon>Chordata</taxon>
        <taxon>Craniata</taxon>
        <taxon>Vertebrata</taxon>
        <taxon>Euteleostomi</taxon>
        <taxon>Actinopterygii</taxon>
        <taxon>Neopterygii</taxon>
        <taxon>Teleostei</taxon>
        <taxon>Protacanthopterygii</taxon>
        <taxon>Esociformes</taxon>
        <taxon>Umbridae</taxon>
        <taxon>Umbra</taxon>
    </lineage>
</organism>
<evidence type="ECO:0000259" key="5">
    <source>
        <dbReference type="PROSITE" id="PS50002"/>
    </source>
</evidence>
<dbReference type="InterPro" id="IPR029294">
    <property type="entry name" value="hSH3"/>
</dbReference>
<sequence>MQRATVALCYKQSVYRPRQGQTWTHREKTSVRALMAQFNTGRGGPKVGGGPTKLATQSRTQPRSPLLAKMAALENIEQSRTTTGSPAPRPVFQNKVDMASREDLGTPFPKPSTLKPSSVETSGNPELSGSEPSYAKPVMKKTPVNAAFLNKTMPPPTLGSTKPPWVKNVGSENTPNIPQPPSNPTPKISNKPLQSHTDQGTSKEPTEPTNPKLTSSFLFKSPPPLAQQNTLSRQGSEKENVGAVKASLQRLNSDKRIPPKPSSLQKSLFLTDESGATELLVADKQNDDPSAPKRKQLPNIFASGKPPVKPNRPPHVDLHQFRMDDPGVRTPSHPLSPTIPKTFPCLPPPSADIMSRGQADLESYDDVGIRNLPPPLPSGGHPNQKTEVKRSLETAEAELISEETYEDLDERWTEKEVKKTKTSEKNTKEKNKPVKEESSDEEMYEDLDKRWSEHEATGSKETKENEKKSEKEKSDKEEKKRLEQEKKLQKAREKREQEARKKYKLSDQSQVIHTAKSRLDCKGGKSDLPLKQGEMIDIIRITDNPDGRWLARNTEGVYGYVKTESVEIDYGLLKQKSKAHLSSQSVDEPEVYDDVAIQDNACSGIKEQAKDHELYDDVDAANPKRFSTPHAGGDDVYDDVDSQVFPTPPPLDSIPQLTRKGKQGEMDPKKKKKLEKEEKEFRKRFKFEGEIQVLYEVTIDPSLASKKWGNKDLQLKPGEVIEVIVKPTDGKLIGRNRDGKFGYVSMINVTNDAGDIYDDIGEDCIYDND</sequence>
<feature type="compositionally biased region" description="Basic and acidic residues" evidence="4">
    <location>
        <begin position="410"/>
        <end position="437"/>
    </location>
</feature>
<feature type="region of interest" description="Disordered" evidence="4">
    <location>
        <begin position="40"/>
        <end position="64"/>
    </location>
</feature>
<protein>
    <recommendedName>
        <fullName evidence="5">SH3 domain-containing protein</fullName>
    </recommendedName>
</protein>
<accession>A0ABD0X7F5</accession>
<dbReference type="EMBL" id="JAGEUA010000005">
    <property type="protein sequence ID" value="KAL0979141.1"/>
    <property type="molecule type" value="Genomic_DNA"/>
</dbReference>
<evidence type="ECO:0000313" key="6">
    <source>
        <dbReference type="EMBL" id="KAL0979141.1"/>
    </source>
</evidence>